<name>B9TFQ4_RICCO</name>
<dbReference type="EMBL" id="EQ980017">
    <property type="protein sequence ID" value="EEF25311.1"/>
    <property type="molecule type" value="Genomic_DNA"/>
</dbReference>
<organism evidence="1 2">
    <name type="scientific">Ricinus communis</name>
    <name type="common">Castor bean</name>
    <dbReference type="NCBI Taxonomy" id="3988"/>
    <lineage>
        <taxon>Eukaryota</taxon>
        <taxon>Viridiplantae</taxon>
        <taxon>Streptophyta</taxon>
        <taxon>Embryophyta</taxon>
        <taxon>Tracheophyta</taxon>
        <taxon>Spermatophyta</taxon>
        <taxon>Magnoliopsida</taxon>
        <taxon>eudicotyledons</taxon>
        <taxon>Gunneridae</taxon>
        <taxon>Pentapetalae</taxon>
        <taxon>rosids</taxon>
        <taxon>fabids</taxon>
        <taxon>Malpighiales</taxon>
        <taxon>Euphorbiaceae</taxon>
        <taxon>Acalyphoideae</taxon>
        <taxon>Acalypheae</taxon>
        <taxon>Ricinus</taxon>
    </lineage>
</organism>
<accession>B9TFQ4</accession>
<keyword evidence="2" id="KW-1185">Reference proteome</keyword>
<dbReference type="InParanoid" id="B9TFQ4"/>
<dbReference type="Proteomes" id="UP000008311">
    <property type="component" value="Unassembled WGS sequence"/>
</dbReference>
<proteinExistence type="predicted"/>
<gene>
    <name evidence="1" type="ORF">RCOM_1940360</name>
</gene>
<sequence>MKTPHLQGIRIAKRPGSEAGPFSVARLGNQSARLLLAARLLFGAAPCLLHEALVHALLGLGRTVVESPEPLVERDDAIGVIALEILVMEIVVVAVGIDGALLADDDLVEAGMARCRGKACMRQVEDRMDRIGRHDPVDQHTGEIEKVLDRVHGKTGPRAGIDVVMMQLVDRMIQRRPVDEAMHQIEM</sequence>
<evidence type="ECO:0000313" key="1">
    <source>
        <dbReference type="EMBL" id="EEF25311.1"/>
    </source>
</evidence>
<protein>
    <submittedName>
        <fullName evidence="1">Uncharacterized protein</fullName>
    </submittedName>
</protein>
<evidence type="ECO:0000313" key="2">
    <source>
        <dbReference type="Proteomes" id="UP000008311"/>
    </source>
</evidence>
<dbReference type="AlphaFoldDB" id="B9TFQ4"/>
<feature type="non-terminal residue" evidence="1">
    <location>
        <position position="187"/>
    </location>
</feature>
<reference evidence="2" key="1">
    <citation type="journal article" date="2010" name="Nat. Biotechnol.">
        <title>Draft genome sequence of the oilseed species Ricinus communis.</title>
        <authorList>
            <person name="Chan A.P."/>
            <person name="Crabtree J."/>
            <person name="Zhao Q."/>
            <person name="Lorenzi H."/>
            <person name="Orvis J."/>
            <person name="Puiu D."/>
            <person name="Melake-Berhan A."/>
            <person name="Jones K.M."/>
            <person name="Redman J."/>
            <person name="Chen G."/>
            <person name="Cahoon E.B."/>
            <person name="Gedil M."/>
            <person name="Stanke M."/>
            <person name="Haas B.J."/>
            <person name="Wortman J.R."/>
            <person name="Fraser-Liggett C.M."/>
            <person name="Ravel J."/>
            <person name="Rabinowicz P.D."/>
        </authorList>
    </citation>
    <scope>NUCLEOTIDE SEQUENCE [LARGE SCALE GENOMIC DNA]</scope>
    <source>
        <strain evidence="2">cv. Hale</strain>
    </source>
</reference>